<evidence type="ECO:0000313" key="1">
    <source>
        <dbReference type="EMBL" id="AXA65429.1"/>
    </source>
</evidence>
<dbReference type="EMBL" id="CP022198">
    <property type="protein sequence ID" value="AXA65429.1"/>
    <property type="molecule type" value="Genomic_DNA"/>
</dbReference>
<protein>
    <submittedName>
        <fullName evidence="1">Uncharacterized protein</fullName>
    </submittedName>
</protein>
<dbReference type="AlphaFoldDB" id="A0A2Z5A5L9"/>
<dbReference type="Proteomes" id="UP000250579">
    <property type="component" value="Chromosome"/>
</dbReference>
<name>A0A2Z5A5L9_9PSED</name>
<organism evidence="1 2">
    <name type="scientific">Pseudomonas oryzihabitans</name>
    <dbReference type="NCBI Taxonomy" id="47885"/>
    <lineage>
        <taxon>Bacteria</taxon>
        <taxon>Pseudomonadati</taxon>
        <taxon>Pseudomonadota</taxon>
        <taxon>Gammaproteobacteria</taxon>
        <taxon>Pseudomonadales</taxon>
        <taxon>Pseudomonadaceae</taxon>
        <taxon>Pseudomonas</taxon>
    </lineage>
</organism>
<sequence>MLTERAISGVATRVLSKATIDSLRLSSSYHFRGWQILDRWALSAPERLQEMQAQDEFFLLSRLLEQQRIEHDVLTSSAGSEMRSRGLAEHEILSIFGISIDF</sequence>
<accession>A0A2Z5A5L9</accession>
<evidence type="ECO:0000313" key="2">
    <source>
        <dbReference type="Proteomes" id="UP000250579"/>
    </source>
</evidence>
<proteinExistence type="predicted"/>
<reference evidence="1 2" key="1">
    <citation type="submission" date="2017-06" db="EMBL/GenBank/DDBJ databases">
        <title>Evolution towards high GC content and high-temperature stress adaptation in endophytic Pseudomonas oryzihabitans impacted its plant-growth promoting traits.</title>
        <authorList>
            <person name="Nascimento F.X."/>
        </authorList>
    </citation>
    <scope>NUCLEOTIDE SEQUENCE [LARGE SCALE GENOMIC DNA]</scope>
    <source>
        <strain evidence="1 2">MS8</strain>
    </source>
</reference>
<gene>
    <name evidence="1" type="ORF">CE139_06265</name>
</gene>
<dbReference type="RefSeq" id="WP_208693981.1">
    <property type="nucleotide sequence ID" value="NZ_CP022198.1"/>
</dbReference>